<keyword evidence="3" id="KW-1185">Reference proteome</keyword>
<evidence type="ECO:0000256" key="1">
    <source>
        <dbReference type="SAM" id="MobiDB-lite"/>
    </source>
</evidence>
<comment type="caution">
    <text evidence="2">The sequence shown here is derived from an EMBL/GenBank/DDBJ whole genome shotgun (WGS) entry which is preliminary data.</text>
</comment>
<reference evidence="2" key="1">
    <citation type="journal article" date="2023" name="Science">
        <title>Genome structures resolve the early diversification of teleost fishes.</title>
        <authorList>
            <person name="Parey E."/>
            <person name="Louis A."/>
            <person name="Montfort J."/>
            <person name="Bouchez O."/>
            <person name="Roques C."/>
            <person name="Iampietro C."/>
            <person name="Lluch J."/>
            <person name="Castinel A."/>
            <person name="Donnadieu C."/>
            <person name="Desvignes T."/>
            <person name="Floi Bucao C."/>
            <person name="Jouanno E."/>
            <person name="Wen M."/>
            <person name="Mejri S."/>
            <person name="Dirks R."/>
            <person name="Jansen H."/>
            <person name="Henkel C."/>
            <person name="Chen W.J."/>
            <person name="Zahm M."/>
            <person name="Cabau C."/>
            <person name="Klopp C."/>
            <person name="Thompson A.W."/>
            <person name="Robinson-Rechavi M."/>
            <person name="Braasch I."/>
            <person name="Lecointre G."/>
            <person name="Bobe J."/>
            <person name="Postlethwait J.H."/>
            <person name="Berthelot C."/>
            <person name="Roest Crollius H."/>
            <person name="Guiguen Y."/>
        </authorList>
    </citation>
    <scope>NUCLEOTIDE SEQUENCE</scope>
    <source>
        <strain evidence="2">WJC10195</strain>
    </source>
</reference>
<feature type="region of interest" description="Disordered" evidence="1">
    <location>
        <begin position="172"/>
        <end position="220"/>
    </location>
</feature>
<accession>A0A9Q1GC91</accession>
<proteinExistence type="predicted"/>
<dbReference type="AlphaFoldDB" id="A0A9Q1GC91"/>
<dbReference type="EMBL" id="JAINUF010000001">
    <property type="protein sequence ID" value="KAJ8381571.1"/>
    <property type="molecule type" value="Genomic_DNA"/>
</dbReference>
<dbReference type="Proteomes" id="UP001152622">
    <property type="component" value="Chromosome 1"/>
</dbReference>
<evidence type="ECO:0000313" key="3">
    <source>
        <dbReference type="Proteomes" id="UP001152622"/>
    </source>
</evidence>
<organism evidence="2 3">
    <name type="scientific">Synaphobranchus kaupii</name>
    <name type="common">Kaup's arrowtooth eel</name>
    <dbReference type="NCBI Taxonomy" id="118154"/>
    <lineage>
        <taxon>Eukaryota</taxon>
        <taxon>Metazoa</taxon>
        <taxon>Chordata</taxon>
        <taxon>Craniata</taxon>
        <taxon>Vertebrata</taxon>
        <taxon>Euteleostomi</taxon>
        <taxon>Actinopterygii</taxon>
        <taxon>Neopterygii</taxon>
        <taxon>Teleostei</taxon>
        <taxon>Anguilliformes</taxon>
        <taxon>Synaphobranchidae</taxon>
        <taxon>Synaphobranchus</taxon>
    </lineage>
</organism>
<feature type="region of interest" description="Disordered" evidence="1">
    <location>
        <begin position="119"/>
        <end position="147"/>
    </location>
</feature>
<feature type="region of interest" description="Disordered" evidence="1">
    <location>
        <begin position="234"/>
        <end position="272"/>
    </location>
</feature>
<evidence type="ECO:0000313" key="2">
    <source>
        <dbReference type="EMBL" id="KAJ8381571.1"/>
    </source>
</evidence>
<feature type="compositionally biased region" description="Low complexity" evidence="1">
    <location>
        <begin position="1"/>
        <end position="15"/>
    </location>
</feature>
<protein>
    <submittedName>
        <fullName evidence="2">Uncharacterized protein</fullName>
    </submittedName>
</protein>
<gene>
    <name evidence="2" type="ORF">SKAU_G00023490</name>
</gene>
<name>A0A9Q1GC91_SYNKA</name>
<feature type="region of interest" description="Disordered" evidence="1">
    <location>
        <begin position="1"/>
        <end position="26"/>
    </location>
</feature>
<sequence length="325" mass="35858">MSWRTTSTTWSPWRSPSRHLSSPSARTMCCSSLSPAGGMQRSGRSTFQNTCLHWCPYKKRKKRSRSSLIWEHQLRPCRSTGRGEEEMEDDEAVNDENYLGKRHLDSPDSMDMMPVMKRPRLPGFKSADSPEWGVEPREPLSSLNPQRRPRHAVLAPLPRLLWFPALSPEPPGLAPSARATPPAVPRSSDSKPLATPQVASLRSPHPADPGRNPPKGPMLARLQAAPFARLKQCKKRGRSLQVEPGAPRAQRCPKLGHGKGAHPPSKAEAPPKATLAALSEKMGKENLHLRQSPAVVAEAKKQQLAEEQLRKLTSPTTPSTIPSTQ</sequence>
<dbReference type="OrthoDB" id="436852at2759"/>